<dbReference type="PROSITE" id="PS51257">
    <property type="entry name" value="PROKAR_LIPOPROTEIN"/>
    <property type="match status" value="1"/>
</dbReference>
<keyword evidence="3" id="KW-1185">Reference proteome</keyword>
<keyword evidence="1" id="KW-0732">Signal</keyword>
<sequence>MKRKITIALALLFLTTACSRVAPPAKDNMLKNKSFVYLFFSTEKECLENQPDDDFSSIATNR</sequence>
<feature type="chain" id="PRO_5022928340" description="Lipoprotein" evidence="1">
    <location>
        <begin position="23"/>
        <end position="62"/>
    </location>
</feature>
<organism evidence="2 3">
    <name type="scientific">Antarcticibacterium flavum</name>
    <dbReference type="NCBI Taxonomy" id="2058175"/>
    <lineage>
        <taxon>Bacteria</taxon>
        <taxon>Pseudomonadati</taxon>
        <taxon>Bacteroidota</taxon>
        <taxon>Flavobacteriia</taxon>
        <taxon>Flavobacteriales</taxon>
        <taxon>Flavobacteriaceae</taxon>
        <taxon>Antarcticibacterium</taxon>
    </lineage>
</organism>
<evidence type="ECO:0000256" key="1">
    <source>
        <dbReference type="SAM" id="SignalP"/>
    </source>
</evidence>
<dbReference type="RefSeq" id="WP_139064581.1">
    <property type="nucleotide sequence ID" value="NZ_CP040812.1"/>
</dbReference>
<protein>
    <recommendedName>
        <fullName evidence="4">Lipoprotein</fullName>
    </recommendedName>
</protein>
<dbReference type="Proteomes" id="UP000309016">
    <property type="component" value="Chromosome"/>
</dbReference>
<dbReference type="KEGG" id="afla:FHG64_00330"/>
<evidence type="ECO:0008006" key="4">
    <source>
        <dbReference type="Google" id="ProtNLM"/>
    </source>
</evidence>
<name>A0A5B7WXS2_9FLAO</name>
<accession>A0A5B7WXS2</accession>
<proteinExistence type="predicted"/>
<reference evidence="2 3" key="1">
    <citation type="submission" date="2019-06" db="EMBL/GenBank/DDBJ databases">
        <title>Complete genome sequence of Antarcticibacterium flavum KCTC 52984T from an Antarctic marine sediment.</title>
        <authorList>
            <person name="Lee Y.M."/>
            <person name="Shin S.C."/>
        </authorList>
    </citation>
    <scope>NUCLEOTIDE SEQUENCE [LARGE SCALE GENOMIC DNA]</scope>
    <source>
        <strain evidence="2 3">KCTC 52984</strain>
    </source>
</reference>
<dbReference type="OrthoDB" id="1161969at2"/>
<dbReference type="EMBL" id="CP040812">
    <property type="protein sequence ID" value="QCY67964.1"/>
    <property type="molecule type" value="Genomic_DNA"/>
</dbReference>
<evidence type="ECO:0000313" key="3">
    <source>
        <dbReference type="Proteomes" id="UP000309016"/>
    </source>
</evidence>
<dbReference type="AlphaFoldDB" id="A0A5B7WXS2"/>
<feature type="signal peptide" evidence="1">
    <location>
        <begin position="1"/>
        <end position="22"/>
    </location>
</feature>
<evidence type="ECO:0000313" key="2">
    <source>
        <dbReference type="EMBL" id="QCY67964.1"/>
    </source>
</evidence>
<gene>
    <name evidence="2" type="ORF">FHG64_00330</name>
</gene>